<reference evidence="2" key="1">
    <citation type="submission" date="2021-06" db="EMBL/GenBank/DDBJ databases">
        <authorList>
            <person name="Kallberg Y."/>
            <person name="Tangrot J."/>
            <person name="Rosling A."/>
        </authorList>
    </citation>
    <scope>NUCLEOTIDE SEQUENCE</scope>
    <source>
        <strain evidence="2">UK204</strain>
    </source>
</reference>
<evidence type="ECO:0000313" key="3">
    <source>
        <dbReference type="Proteomes" id="UP000789570"/>
    </source>
</evidence>
<feature type="compositionally biased region" description="Polar residues" evidence="1">
    <location>
        <begin position="18"/>
        <end position="27"/>
    </location>
</feature>
<gene>
    <name evidence="2" type="ORF">FCALED_LOCUS16331</name>
</gene>
<evidence type="ECO:0000313" key="2">
    <source>
        <dbReference type="EMBL" id="CAG8751288.1"/>
    </source>
</evidence>
<feature type="non-terminal residue" evidence="2">
    <location>
        <position position="1"/>
    </location>
</feature>
<feature type="region of interest" description="Disordered" evidence="1">
    <location>
        <begin position="1"/>
        <end position="28"/>
    </location>
</feature>
<dbReference type="EMBL" id="CAJVPQ010018510">
    <property type="protein sequence ID" value="CAG8751288.1"/>
    <property type="molecule type" value="Genomic_DNA"/>
</dbReference>
<evidence type="ECO:0000256" key="1">
    <source>
        <dbReference type="SAM" id="MobiDB-lite"/>
    </source>
</evidence>
<name>A0A9N9IUJ7_9GLOM</name>
<feature type="compositionally biased region" description="Low complexity" evidence="1">
    <location>
        <begin position="1"/>
        <end position="17"/>
    </location>
</feature>
<dbReference type="AlphaFoldDB" id="A0A9N9IUJ7"/>
<comment type="caution">
    <text evidence="2">The sequence shown here is derived from an EMBL/GenBank/DDBJ whole genome shotgun (WGS) entry which is preliminary data.</text>
</comment>
<accession>A0A9N9IUJ7</accession>
<sequence length="43" mass="4742">EIAQSTNTQTTTSLSNTPSVSTLSNTPDLLDREDFNLDLLFQI</sequence>
<proteinExistence type="predicted"/>
<protein>
    <submittedName>
        <fullName evidence="2">568_t:CDS:1</fullName>
    </submittedName>
</protein>
<keyword evidence="3" id="KW-1185">Reference proteome</keyword>
<dbReference type="Proteomes" id="UP000789570">
    <property type="component" value="Unassembled WGS sequence"/>
</dbReference>
<organism evidence="2 3">
    <name type="scientific">Funneliformis caledonium</name>
    <dbReference type="NCBI Taxonomy" id="1117310"/>
    <lineage>
        <taxon>Eukaryota</taxon>
        <taxon>Fungi</taxon>
        <taxon>Fungi incertae sedis</taxon>
        <taxon>Mucoromycota</taxon>
        <taxon>Glomeromycotina</taxon>
        <taxon>Glomeromycetes</taxon>
        <taxon>Glomerales</taxon>
        <taxon>Glomeraceae</taxon>
        <taxon>Funneliformis</taxon>
    </lineage>
</organism>